<reference evidence="2 3" key="1">
    <citation type="submission" date="2018-09" db="EMBL/GenBank/DDBJ databases">
        <title>Insights into the microbiota of Asian seabass (Lates calcarifer) with tenacibaculosis symptoms and description of sp. nov. Tenacibaculum singaporense.</title>
        <authorList>
            <person name="Miyake S."/>
            <person name="Soh M."/>
            <person name="Azman M.N."/>
            <person name="Ngoh S.Y."/>
            <person name="Orban L."/>
        </authorList>
    </citation>
    <scope>NUCLEOTIDE SEQUENCE [LARGE SCALE GENOMIC DNA]</scope>
    <source>
        <strain evidence="2 3">DSM 106434</strain>
    </source>
</reference>
<gene>
    <name evidence="2" type="ORF">D6T69_12965</name>
</gene>
<dbReference type="PANTHER" id="PTHR35149">
    <property type="entry name" value="SLL5132 PROTEIN"/>
    <property type="match status" value="1"/>
</dbReference>
<dbReference type="SUPFAM" id="SSF110849">
    <property type="entry name" value="ParB/Sulfiredoxin"/>
    <property type="match status" value="1"/>
</dbReference>
<evidence type="ECO:0000259" key="1">
    <source>
        <dbReference type="Pfam" id="PF03235"/>
    </source>
</evidence>
<dbReference type="CDD" id="cd16387">
    <property type="entry name" value="ParB_N_Srx"/>
    <property type="match status" value="1"/>
</dbReference>
<dbReference type="EMBL" id="CP032548">
    <property type="protein sequence ID" value="AZJ36389.1"/>
    <property type="molecule type" value="Genomic_DNA"/>
</dbReference>
<proteinExistence type="predicted"/>
<sequence length="566" mass="66813">MIEKAVLEPKLINKIKGDFYIPAYQRGYRWEKEHVAMLLNDIWKNGDKNYSLQPVVVKKLKDDTYELIDGQQRTTTLYLILKYMKQVLPFIELNFSLTYETRKKSSTFLKDIDEKLKDDNIDFYHIYNAYKAIEEWFNEEGEDKNLKVINLYKYFGERVKVIWYEVDNNTNATNLFTRLNIGKIPLTNAELVKALFLSKDNGITYEKQLEISTTWDSIEKDLQNNKLWYFLTNQSPKLFATRIELIFNLMANKKVNEKESFFTFYYFIDQIKSEKSSLELWQNIVSYFLTLKEWFEKRDIYHKVGYLVAIGKPIQEIIIESQGKTKTEFENGLDDAIREKLSLTLSDVRELSYEKAKDKSKIEDFLLLHNVETIRLLKDTSQFYSFDNHKSNKWSLEHIHAQQSMGLNKKEDQQEWLNLHKTSLQNLALKSSEPQSINLLITEIDNNIENITKAIFDDIFHKVFNLLSEKEDRDYIDAISNMALLSISSNAALNNATFDVKRNKIIELDKEGAYIPICTKRVFFKYYTESKDHQLQFWGAKDREAYLDSMIGEKGNLLNYLKTEKA</sequence>
<evidence type="ECO:0000313" key="2">
    <source>
        <dbReference type="EMBL" id="AZJ36389.1"/>
    </source>
</evidence>
<accession>A0A3S8R991</accession>
<protein>
    <submittedName>
        <fullName evidence="2">DUF262 domain-containing protein</fullName>
    </submittedName>
</protein>
<dbReference type="InterPro" id="IPR036086">
    <property type="entry name" value="ParB/Sulfiredoxin_sf"/>
</dbReference>
<dbReference type="Proteomes" id="UP000274593">
    <property type="component" value="Chromosome"/>
</dbReference>
<dbReference type="KEGG" id="tsig:D6T69_12965"/>
<dbReference type="RefSeq" id="WP_125068138.1">
    <property type="nucleotide sequence ID" value="NZ_CP032548.1"/>
</dbReference>
<dbReference type="PANTHER" id="PTHR35149:SF1">
    <property type="entry name" value="DUF5655 DOMAIN-CONTAINING PROTEIN"/>
    <property type="match status" value="1"/>
</dbReference>
<dbReference type="InterPro" id="IPR004919">
    <property type="entry name" value="GmrSD_N"/>
</dbReference>
<dbReference type="AlphaFoldDB" id="A0A3S8R991"/>
<feature type="domain" description="GmrSD restriction endonucleases N-terminal" evidence="1">
    <location>
        <begin position="10"/>
        <end position="197"/>
    </location>
</feature>
<name>A0A3S8R991_9FLAO</name>
<evidence type="ECO:0000313" key="3">
    <source>
        <dbReference type="Proteomes" id="UP000274593"/>
    </source>
</evidence>
<dbReference type="Pfam" id="PF03235">
    <property type="entry name" value="GmrSD_N"/>
    <property type="match status" value="1"/>
</dbReference>
<organism evidence="2 3">
    <name type="scientific">Tenacibaculum singaporense</name>
    <dbReference type="NCBI Taxonomy" id="2358479"/>
    <lineage>
        <taxon>Bacteria</taxon>
        <taxon>Pseudomonadati</taxon>
        <taxon>Bacteroidota</taxon>
        <taxon>Flavobacteriia</taxon>
        <taxon>Flavobacteriales</taxon>
        <taxon>Flavobacteriaceae</taxon>
        <taxon>Tenacibaculum</taxon>
    </lineage>
</organism>
<keyword evidence="3" id="KW-1185">Reference proteome</keyword>